<proteinExistence type="predicted"/>
<evidence type="ECO:0000313" key="1">
    <source>
        <dbReference type="EMBL" id="KAK2947444.1"/>
    </source>
</evidence>
<sequence length="275" mass="29397">MLNGSIVSMPVDIFAESGSLQPILTTNPTTTTIFVGVGDFNHFTIESRLMETVKSGSECSVSVVQLAPCSPTSTIVPTAGICSVVSSAVNIPTTESGAFLPVHSSSLSMNTVMFVKCSARSEGALFLSDSADLKLTATDLWTALPAQMEELSSTASQAMERTDSKQSVPLALQNSFEIATRASIHDLWAGVHHTLIRKLSCRVGASIFFDGTTDFDRLSLDSITFHNWNLVGLGSDLFLAEGIGVDADLQIGLGADLEVYTQISLVLLRVWFRVV</sequence>
<accession>A0ABQ9X6P7</accession>
<dbReference type="Proteomes" id="UP001281761">
    <property type="component" value="Unassembled WGS sequence"/>
</dbReference>
<organism evidence="1 2">
    <name type="scientific">Blattamonas nauphoetae</name>
    <dbReference type="NCBI Taxonomy" id="2049346"/>
    <lineage>
        <taxon>Eukaryota</taxon>
        <taxon>Metamonada</taxon>
        <taxon>Preaxostyla</taxon>
        <taxon>Oxymonadida</taxon>
        <taxon>Blattamonas</taxon>
    </lineage>
</organism>
<comment type="caution">
    <text evidence="1">The sequence shown here is derived from an EMBL/GenBank/DDBJ whole genome shotgun (WGS) entry which is preliminary data.</text>
</comment>
<name>A0ABQ9X6P7_9EUKA</name>
<dbReference type="EMBL" id="JARBJD010000201">
    <property type="protein sequence ID" value="KAK2947444.1"/>
    <property type="molecule type" value="Genomic_DNA"/>
</dbReference>
<keyword evidence="2" id="KW-1185">Reference proteome</keyword>
<gene>
    <name evidence="1" type="ORF">BLNAU_17634</name>
</gene>
<reference evidence="1 2" key="1">
    <citation type="journal article" date="2022" name="bioRxiv">
        <title>Genomics of Preaxostyla Flagellates Illuminates Evolutionary Transitions and the Path Towards Mitochondrial Loss.</title>
        <authorList>
            <person name="Novak L.V.F."/>
            <person name="Treitli S.C."/>
            <person name="Pyrih J."/>
            <person name="Halakuc P."/>
            <person name="Pipaliya S.V."/>
            <person name="Vacek V."/>
            <person name="Brzon O."/>
            <person name="Soukal P."/>
            <person name="Eme L."/>
            <person name="Dacks J.B."/>
            <person name="Karnkowska A."/>
            <person name="Elias M."/>
            <person name="Hampl V."/>
        </authorList>
    </citation>
    <scope>NUCLEOTIDE SEQUENCE [LARGE SCALE GENOMIC DNA]</scope>
    <source>
        <strain evidence="1">NAU3</strain>
        <tissue evidence="1">Gut</tissue>
    </source>
</reference>
<evidence type="ECO:0000313" key="2">
    <source>
        <dbReference type="Proteomes" id="UP001281761"/>
    </source>
</evidence>
<protein>
    <submittedName>
        <fullName evidence="1">Uncharacterized protein</fullName>
    </submittedName>
</protein>